<reference evidence="1" key="1">
    <citation type="submission" date="2018-09" db="EMBL/GenBank/DDBJ databases">
        <title>A genomic encyclopedia of anaerobic methanotrophic archaea.</title>
        <authorList>
            <person name="Skennerton C.T."/>
            <person name="Chadwick G.L."/>
            <person name="Laso-Perez R."/>
            <person name="Leu A.O."/>
            <person name="Speth D.R."/>
            <person name="Yu H."/>
            <person name="Morgan-Lang C."/>
            <person name="Hatzenpichler R."/>
            <person name="Goudeau D."/>
            <person name="Malmstrom R."/>
            <person name="Woyke T."/>
            <person name="Hallam S."/>
            <person name="Tyson G.W."/>
            <person name="Wegener G."/>
            <person name="Boetius A."/>
            <person name="Orphan V.J."/>
        </authorList>
    </citation>
    <scope>NUCLEOTIDE SEQUENCE</scope>
    <source>
        <strain evidence="1">CONS3730D10UFb2</strain>
    </source>
</reference>
<accession>A0AC61S9J3</accession>
<name>A0AC61S9J3_9EURY</name>
<protein>
    <submittedName>
        <fullName evidence="1">Methanogenesis marker 5 protein</fullName>
    </submittedName>
</protein>
<proteinExistence type="predicted"/>
<gene>
    <name evidence="1" type="ORF">C5S46_07150</name>
</gene>
<dbReference type="Proteomes" id="UP000315423">
    <property type="component" value="Unassembled WGS sequence"/>
</dbReference>
<evidence type="ECO:0000313" key="1">
    <source>
        <dbReference type="EMBL" id="TKY91190.1"/>
    </source>
</evidence>
<organism evidence="1 2">
    <name type="scientific">Candidatus Methanomarinus sp</name>
    <dbReference type="NCBI Taxonomy" id="3386244"/>
    <lineage>
        <taxon>Archaea</taxon>
        <taxon>Methanobacteriati</taxon>
        <taxon>Methanobacteriota</taxon>
        <taxon>Stenosarchaea group</taxon>
        <taxon>Methanomicrobia</taxon>
        <taxon>Methanosarcinales</taxon>
        <taxon>ANME-2 cluster</taxon>
        <taxon>Candidatus Methanocomedenaceae</taxon>
        <taxon>Candidatus Methanomarinus</taxon>
    </lineage>
</organism>
<comment type="caution">
    <text evidence="1">The sequence shown here is derived from an EMBL/GenBank/DDBJ whole genome shotgun (WGS) entry which is preliminary data.</text>
</comment>
<dbReference type="EMBL" id="QYBA01000244">
    <property type="protein sequence ID" value="TKY91190.1"/>
    <property type="molecule type" value="Genomic_DNA"/>
</dbReference>
<sequence length="159" mass="17270">MVKVFIYPSNSLILSDLVDRFGHEPLAVMHEIGKKIKTAGLDSPPINITPEDPKKGLKYAAVEVPSGVRGRMSLLGPLLEEAQAAIIVTGPDISFGCMGCARTNELITFLVRAKKIPKLDLEYPRTEEAAKDFVHQIHEFLAGLDNIKISTSDKTGGGE</sequence>
<evidence type="ECO:0000313" key="2">
    <source>
        <dbReference type="Proteomes" id="UP000315423"/>
    </source>
</evidence>